<keyword evidence="1" id="KW-1133">Transmembrane helix</keyword>
<dbReference type="GeneID" id="4908831"/>
<organism evidence="2 3">
    <name type="scientific">Pyrobaculum calidifontis (strain DSM 21063 / JCM 11548 / VA1)</name>
    <dbReference type="NCBI Taxonomy" id="410359"/>
    <lineage>
        <taxon>Archaea</taxon>
        <taxon>Thermoproteota</taxon>
        <taxon>Thermoprotei</taxon>
        <taxon>Thermoproteales</taxon>
        <taxon>Thermoproteaceae</taxon>
        <taxon>Pyrobaculum</taxon>
    </lineage>
</organism>
<evidence type="ECO:0000256" key="1">
    <source>
        <dbReference type="SAM" id="Phobius"/>
    </source>
</evidence>
<gene>
    <name evidence="2" type="ordered locus">Pcal_0643</name>
</gene>
<reference evidence="2" key="1">
    <citation type="submission" date="2007-02" db="EMBL/GenBank/DDBJ databases">
        <title>Complete sequence of Pyrobaculum calidifontis JCM 11548.</title>
        <authorList>
            <consortium name="US DOE Joint Genome Institute"/>
            <person name="Copeland A."/>
            <person name="Lucas S."/>
            <person name="Lapidus A."/>
            <person name="Barry K."/>
            <person name="Glavina del Rio T."/>
            <person name="Dalin E."/>
            <person name="Tice H."/>
            <person name="Pitluck S."/>
            <person name="Chain P."/>
            <person name="Malfatti S."/>
            <person name="Shin M."/>
            <person name="Vergez L."/>
            <person name="Schmutz J."/>
            <person name="Larimer F."/>
            <person name="Land M."/>
            <person name="Hauser L."/>
            <person name="Kyrpides N."/>
            <person name="Mikhailova N."/>
            <person name="Cozen A.E."/>
            <person name="Fitz-Gibbon S.T."/>
            <person name="House C.H."/>
            <person name="Saltikov C."/>
            <person name="Lowe T.M."/>
            <person name="Richardson P."/>
        </authorList>
    </citation>
    <scope>NUCLEOTIDE SEQUENCE [LARGE SCALE GENOMIC DNA]</scope>
    <source>
        <strain evidence="2">JCM 11548</strain>
    </source>
</reference>
<dbReference type="HOGENOM" id="CLU_385272_0_0_2"/>
<dbReference type="RefSeq" id="WP_011849327.1">
    <property type="nucleotide sequence ID" value="NC_009073.1"/>
</dbReference>
<dbReference type="OrthoDB" id="28854at2157"/>
<keyword evidence="1" id="KW-0472">Membrane</keyword>
<dbReference type="Proteomes" id="UP000001431">
    <property type="component" value="Chromosome"/>
</dbReference>
<accession>A3MTV2</accession>
<feature type="transmembrane region" description="Helical" evidence="1">
    <location>
        <begin position="714"/>
        <end position="735"/>
    </location>
</feature>
<feature type="transmembrane region" description="Helical" evidence="1">
    <location>
        <begin position="755"/>
        <end position="774"/>
    </location>
</feature>
<keyword evidence="3" id="KW-1185">Reference proteome</keyword>
<feature type="transmembrane region" description="Helical" evidence="1">
    <location>
        <begin position="683"/>
        <end position="702"/>
    </location>
</feature>
<feature type="transmembrane region" description="Helical" evidence="1">
    <location>
        <begin position="611"/>
        <end position="629"/>
    </location>
</feature>
<dbReference type="eggNOG" id="arCOG07691">
    <property type="taxonomic scope" value="Archaea"/>
</dbReference>
<sequence length="786" mass="85565">MKLHVWLTVASVVLGVLQVGAQYVCATAGELGVAGRSPLVQFMVWDGGWKPVEAYVEGVDALFVPAPLARGNEAAISLVAQRGVLPPGVLKNETLICFKPGSGIPKLPRDTPRGLLVVYKAGGAEGHVLIVDVADVDRPAQPLAAAALPKNFTKVQVVERQWVGSPAGRAVELAQVGALPSPISYAASFSLRSFFGAQLSPGELRCSYFDVPSETSYVAVYFRPGTDPGTYYYEVKRNGTLASSGVISYTGGPFGTALWASETGGRATYQLCIQNKDNVTRSVSATVYLYVRNQLNIIRDDAYYTNVIDVDMSTSQRRNYRMSNTYLYFPGYVDIDAASVIQIYVSALLNPEAVRKDSQGRYYIDVYWGQLYMGRLYGISTASGVKFDGVLTVPAFLHWIITNTRGYGGTISIGPFNYPAYPVKGSARVDVFVERPVELANASSAVLIHYATVRLRADASYHDVMPWSSGFKGVSFKTRVEFVFSGSAGHKLVVSINPYKWNNVENDIRYRRITINITGIDYYGNPVKFSAGGQFDLNAQSTTGQLARLIEWASIILQGLDLGKAVVDYLAKAPSSFPTVSFITIALDAYVNAIQEKGTVQISPDGTIMKIGVYTGYLFNIPLYLLFFLRFPVPDLLPPSVISWFSAYYLAHGRRIFPPALYLAAFASSLLDSLYFGPRVGSLASPVVLLAALALAVLYAATFARGFGQRVASVVLLVLAVAVGHVLVVAAAVAWRALAPPLGFLPLPEPLDLPLYLLAFAVFYLVHYKGLGYLHRWCESRRVRGA</sequence>
<evidence type="ECO:0000313" key="2">
    <source>
        <dbReference type="EMBL" id="ABO08069.1"/>
    </source>
</evidence>
<protein>
    <submittedName>
        <fullName evidence="2">Uncharacterized protein</fullName>
    </submittedName>
</protein>
<dbReference type="EMBL" id="CP000561">
    <property type="protein sequence ID" value="ABO08069.1"/>
    <property type="molecule type" value="Genomic_DNA"/>
</dbReference>
<name>A3MTV2_PYRCJ</name>
<evidence type="ECO:0000313" key="3">
    <source>
        <dbReference type="Proteomes" id="UP000001431"/>
    </source>
</evidence>
<keyword evidence="1" id="KW-0812">Transmembrane</keyword>
<dbReference type="AlphaFoldDB" id="A3MTV2"/>
<proteinExistence type="predicted"/>
<dbReference type="KEGG" id="pcl:Pcal_0643"/>